<evidence type="ECO:0000313" key="2">
    <source>
        <dbReference type="EMBL" id="CAA9234741.1"/>
    </source>
</evidence>
<reference evidence="2" key="1">
    <citation type="submission" date="2020-02" db="EMBL/GenBank/DDBJ databases">
        <authorList>
            <person name="Meier V. D."/>
        </authorList>
    </citation>
    <scope>NUCLEOTIDE SEQUENCE</scope>
    <source>
        <strain evidence="2">AVDCRST_MAG27</strain>
    </source>
</reference>
<accession>A0A6J4HWD7</accession>
<proteinExistence type="predicted"/>
<dbReference type="AlphaFoldDB" id="A0A6J4HWD7"/>
<dbReference type="EMBL" id="CADCTD010000049">
    <property type="protein sequence ID" value="CAA9234741.1"/>
    <property type="molecule type" value="Genomic_DNA"/>
</dbReference>
<name>A0A6J4HWD7_9PROT</name>
<feature type="compositionally biased region" description="Basic and acidic residues" evidence="1">
    <location>
        <begin position="1"/>
        <end position="15"/>
    </location>
</feature>
<feature type="non-terminal residue" evidence="2">
    <location>
        <position position="1"/>
    </location>
</feature>
<feature type="region of interest" description="Disordered" evidence="1">
    <location>
        <begin position="1"/>
        <end position="89"/>
    </location>
</feature>
<feature type="non-terminal residue" evidence="2">
    <location>
        <position position="89"/>
    </location>
</feature>
<evidence type="ECO:0000256" key="1">
    <source>
        <dbReference type="SAM" id="MobiDB-lite"/>
    </source>
</evidence>
<sequence length="89" mass="10288">EPGDGPETRPRHEAPRGQGPRPMGRPRPGAHVRPRRDRPRDHPPARRQPQPRSHRRRACLPLCRPARGNPRRHYQPAGRLGCEGRCHRM</sequence>
<organism evidence="2">
    <name type="scientific">uncultured Craurococcus sp</name>
    <dbReference type="NCBI Taxonomy" id="1135998"/>
    <lineage>
        <taxon>Bacteria</taxon>
        <taxon>Pseudomonadati</taxon>
        <taxon>Pseudomonadota</taxon>
        <taxon>Alphaproteobacteria</taxon>
        <taxon>Acetobacterales</taxon>
        <taxon>Acetobacteraceae</taxon>
        <taxon>Craurococcus</taxon>
        <taxon>environmental samples</taxon>
    </lineage>
</organism>
<protein>
    <submittedName>
        <fullName evidence="2">Uncharacterized protein</fullName>
    </submittedName>
</protein>
<feature type="compositionally biased region" description="Basic residues" evidence="1">
    <location>
        <begin position="28"/>
        <end position="37"/>
    </location>
</feature>
<feature type="compositionally biased region" description="Low complexity" evidence="1">
    <location>
        <begin position="16"/>
        <end position="27"/>
    </location>
</feature>
<gene>
    <name evidence="2" type="ORF">AVDCRST_MAG27-2192</name>
</gene>